<dbReference type="PANTHER" id="PTHR34043:SF3">
    <property type="entry name" value="ALPHA_BETA-HYDROLASES SUPERFAMILY PROTEIN"/>
    <property type="match status" value="1"/>
</dbReference>
<evidence type="ECO:0000256" key="8">
    <source>
        <dbReference type="SAM" id="SignalP"/>
    </source>
</evidence>
<dbReference type="GO" id="GO:0016787">
    <property type="term" value="F:hydrolase activity"/>
    <property type="evidence" value="ECO:0007669"/>
    <property type="project" value="UniProtKB-KW"/>
</dbReference>
<feature type="domain" description="Lipase-like C-terminal" evidence="9">
    <location>
        <begin position="41"/>
        <end position="358"/>
    </location>
</feature>
<comment type="subcellular location">
    <subcellularLocation>
        <location evidence="1">Secreted</location>
    </subcellularLocation>
</comment>
<feature type="chain" id="PRO_5030588538" description="Lipase-like C-terminal domain-containing protein" evidence="8">
    <location>
        <begin position="21"/>
        <end position="522"/>
    </location>
</feature>
<organism evidence="10">
    <name type="scientific">Aplanochytrium stocchinoi</name>
    <dbReference type="NCBI Taxonomy" id="215587"/>
    <lineage>
        <taxon>Eukaryota</taxon>
        <taxon>Sar</taxon>
        <taxon>Stramenopiles</taxon>
        <taxon>Bigyra</taxon>
        <taxon>Labyrinthulomycetes</taxon>
        <taxon>Thraustochytrida</taxon>
        <taxon>Thraustochytriidae</taxon>
        <taxon>Aplanochytrium</taxon>
    </lineage>
</organism>
<feature type="region of interest" description="Disordered" evidence="6">
    <location>
        <begin position="502"/>
        <end position="522"/>
    </location>
</feature>
<evidence type="ECO:0000259" key="9">
    <source>
        <dbReference type="Pfam" id="PF24708"/>
    </source>
</evidence>
<keyword evidence="2" id="KW-0964">Secreted</keyword>
<dbReference type="InterPro" id="IPR029058">
    <property type="entry name" value="AB_hydrolase_fold"/>
</dbReference>
<protein>
    <recommendedName>
        <fullName evidence="9">Lipase-like C-terminal domain-containing protein</fullName>
    </recommendedName>
</protein>
<sequence>MGFPLMRIALLSMMATVITAQNPENVVVWVHGLFGGQFDGFPYASEFSNRGFHNIIASVGPVSSNWDRACELYAQIKGTVVDYGVCHSRDAGHSRFGTDYTGQGFYPQWDASQRIHFVGHSMGGQTIRMLEILLQEGSGCPEDTNPLFTGSGNWMRSVTTLSSPHDGSTLVGLLGDGLIGFLKNLIVGFAGITDETIFEALYNFKLDHWGITKQPGESFNSFWNRLESSILSNDNTDLAPFSVSEDGARKQNNLGRQTYPNTHYMSFATERTRPERTCIFWVFCWDYEVAENGMFFLLRVTAGLMGNSEVAVEKRKNDGVVHWESMKCPTSSSQGKDNCRRYNGNWQPNQWNWIDVPYFDHMQVVTTNSWNDIFNYDRSAKKLYVDHAQRIISLNNGNLANSFKEDYGLAGQVVDMSEYDQSSEINKWHKVSMASSVFMGLLVVGAVLLSARKLRGRLRKEQETDSQEEFNELEMQGTVESRGESIPSSIIGIRDPAVSAFASTKKSMDEGSEVSPKSMYDL</sequence>
<evidence type="ECO:0000313" key="10">
    <source>
        <dbReference type="EMBL" id="CAE0439129.1"/>
    </source>
</evidence>
<proteinExistence type="predicted"/>
<evidence type="ECO:0000256" key="4">
    <source>
        <dbReference type="ARBA" id="ARBA00022801"/>
    </source>
</evidence>
<dbReference type="InterPro" id="IPR056304">
    <property type="entry name" value="Lip-like_C"/>
</dbReference>
<keyword evidence="4" id="KW-0378">Hydrolase</keyword>
<keyword evidence="7" id="KW-0472">Membrane</keyword>
<keyword evidence="7" id="KW-1133">Transmembrane helix</keyword>
<evidence type="ECO:0000256" key="7">
    <source>
        <dbReference type="SAM" id="Phobius"/>
    </source>
</evidence>
<dbReference type="Pfam" id="PF24708">
    <property type="entry name" value="Lip_C"/>
    <property type="match status" value="1"/>
</dbReference>
<evidence type="ECO:0000256" key="5">
    <source>
        <dbReference type="ARBA" id="ARBA00023098"/>
    </source>
</evidence>
<dbReference type="SUPFAM" id="SSF53474">
    <property type="entry name" value="alpha/beta-Hydrolases"/>
    <property type="match status" value="1"/>
</dbReference>
<feature type="transmembrane region" description="Helical" evidence="7">
    <location>
        <begin position="431"/>
        <end position="451"/>
    </location>
</feature>
<dbReference type="PANTHER" id="PTHR34043">
    <property type="entry name" value="ALPHA/BETA-HYDROLASES SUPERFAMILY PROTEIN"/>
    <property type="match status" value="1"/>
</dbReference>
<dbReference type="GO" id="GO:0005576">
    <property type="term" value="C:extracellular region"/>
    <property type="evidence" value="ECO:0007669"/>
    <property type="project" value="UniProtKB-SubCell"/>
</dbReference>
<evidence type="ECO:0000256" key="1">
    <source>
        <dbReference type="ARBA" id="ARBA00004613"/>
    </source>
</evidence>
<evidence type="ECO:0000256" key="6">
    <source>
        <dbReference type="SAM" id="MobiDB-lite"/>
    </source>
</evidence>
<evidence type="ECO:0000256" key="2">
    <source>
        <dbReference type="ARBA" id="ARBA00022525"/>
    </source>
</evidence>
<keyword evidence="5" id="KW-0443">Lipid metabolism</keyword>
<name>A0A7S3LRP4_9STRA</name>
<accession>A0A7S3LRP4</accession>
<dbReference type="GO" id="GO:0006629">
    <property type="term" value="P:lipid metabolic process"/>
    <property type="evidence" value="ECO:0007669"/>
    <property type="project" value="UniProtKB-KW"/>
</dbReference>
<feature type="signal peptide" evidence="8">
    <location>
        <begin position="1"/>
        <end position="20"/>
    </location>
</feature>
<evidence type="ECO:0000256" key="3">
    <source>
        <dbReference type="ARBA" id="ARBA00022729"/>
    </source>
</evidence>
<keyword evidence="7" id="KW-0812">Transmembrane</keyword>
<gene>
    <name evidence="10" type="ORF">ASTO00021_LOCUS9353</name>
</gene>
<dbReference type="EMBL" id="HBIN01012426">
    <property type="protein sequence ID" value="CAE0439129.1"/>
    <property type="molecule type" value="Transcribed_RNA"/>
</dbReference>
<dbReference type="Gene3D" id="3.40.50.1820">
    <property type="entry name" value="alpha/beta hydrolase"/>
    <property type="match status" value="1"/>
</dbReference>
<dbReference type="AlphaFoldDB" id="A0A7S3LRP4"/>
<keyword evidence="3 8" id="KW-0732">Signal</keyword>
<reference evidence="10" key="1">
    <citation type="submission" date="2021-01" db="EMBL/GenBank/DDBJ databases">
        <authorList>
            <person name="Corre E."/>
            <person name="Pelletier E."/>
            <person name="Niang G."/>
            <person name="Scheremetjew M."/>
            <person name="Finn R."/>
            <person name="Kale V."/>
            <person name="Holt S."/>
            <person name="Cochrane G."/>
            <person name="Meng A."/>
            <person name="Brown T."/>
            <person name="Cohen L."/>
        </authorList>
    </citation>
    <scope>NUCLEOTIDE SEQUENCE</scope>
    <source>
        <strain evidence="10">GSBS06</strain>
    </source>
</reference>